<name>A0A6L3W6W1_9ACTN</name>
<keyword evidence="2 7" id="KW-0349">Heme</keyword>
<evidence type="ECO:0000256" key="6">
    <source>
        <dbReference type="ARBA" id="ARBA00023033"/>
    </source>
</evidence>
<comment type="similarity">
    <text evidence="1 7">Belongs to the cytochrome P450 family.</text>
</comment>
<dbReference type="AlphaFoldDB" id="A0A6L3W6W1"/>
<dbReference type="InterPro" id="IPR001128">
    <property type="entry name" value="Cyt_P450"/>
</dbReference>
<dbReference type="InterPro" id="IPR017972">
    <property type="entry name" value="Cyt_P450_CS"/>
</dbReference>
<dbReference type="GO" id="GO:0008395">
    <property type="term" value="F:steroid hydroxylase activity"/>
    <property type="evidence" value="ECO:0007669"/>
    <property type="project" value="TreeGrafter"/>
</dbReference>
<evidence type="ECO:0000256" key="5">
    <source>
        <dbReference type="ARBA" id="ARBA00023004"/>
    </source>
</evidence>
<dbReference type="Pfam" id="PF00067">
    <property type="entry name" value="p450"/>
    <property type="match status" value="1"/>
</dbReference>
<dbReference type="InterPro" id="IPR002397">
    <property type="entry name" value="Cyt_P450_B"/>
</dbReference>
<accession>A0A6L3W6W1</accession>
<evidence type="ECO:0000256" key="7">
    <source>
        <dbReference type="RuleBase" id="RU000461"/>
    </source>
</evidence>
<dbReference type="GO" id="GO:0036199">
    <property type="term" value="F:cholest-4-en-3-one 26-monooxygenase activity"/>
    <property type="evidence" value="ECO:0007669"/>
    <property type="project" value="TreeGrafter"/>
</dbReference>
<evidence type="ECO:0000313" key="9">
    <source>
        <dbReference type="Proteomes" id="UP000483004"/>
    </source>
</evidence>
<evidence type="ECO:0000256" key="1">
    <source>
        <dbReference type="ARBA" id="ARBA00010617"/>
    </source>
</evidence>
<dbReference type="FunFam" id="1.10.630.10:FF:000018">
    <property type="entry name" value="Cytochrome P450 monooxygenase"/>
    <property type="match status" value="1"/>
</dbReference>
<evidence type="ECO:0000256" key="4">
    <source>
        <dbReference type="ARBA" id="ARBA00023002"/>
    </source>
</evidence>
<sequence>MPLYYNEKYDFYAVTRFADCERGLPDWRTFSSSRGDILEIIQSGYEIPSGTLIFEDPPIHDVHRRLLSRVFTPRRIGMLEPQVRNFCTAVLDPLAGADRFDLIEAVGAEMPMRVIGMLLGIPEADQPAIRDMADEALRTEDGQKMRFKGAESLTNEAFADYIDWRRDHPSNDLMTDLLNAEFEDENGRTRTLTRDEVLTYVNVVSNAGNETTGRLIGWIGAVLARHPEQRHELVDDPSLIRNAIEEILRYEPTGHSIARYVTRDVQFHGETVPAGSALLFIVGSANRDHRRHTDPDRFDLHRDIGQQLTFGLGGHYCLGAALARLEGRIAMEEILKRFPTWEVDWDNARLGQTSTVRGWETLPLIVG</sequence>
<dbReference type="Proteomes" id="UP000483004">
    <property type="component" value="Unassembled WGS sequence"/>
</dbReference>
<dbReference type="GO" id="GO:0020037">
    <property type="term" value="F:heme binding"/>
    <property type="evidence" value="ECO:0007669"/>
    <property type="project" value="InterPro"/>
</dbReference>
<proteinExistence type="inferred from homology"/>
<evidence type="ECO:0000256" key="3">
    <source>
        <dbReference type="ARBA" id="ARBA00022723"/>
    </source>
</evidence>
<dbReference type="GO" id="GO:0005506">
    <property type="term" value="F:iron ion binding"/>
    <property type="evidence" value="ECO:0007669"/>
    <property type="project" value="InterPro"/>
</dbReference>
<evidence type="ECO:0000256" key="2">
    <source>
        <dbReference type="ARBA" id="ARBA00022617"/>
    </source>
</evidence>
<dbReference type="OrthoDB" id="502624at2"/>
<dbReference type="PRINTS" id="PR00359">
    <property type="entry name" value="BP450"/>
</dbReference>
<dbReference type="CDD" id="cd11078">
    <property type="entry name" value="CYP130-like"/>
    <property type="match status" value="1"/>
</dbReference>
<evidence type="ECO:0000313" key="8">
    <source>
        <dbReference type="EMBL" id="KAB2390060.1"/>
    </source>
</evidence>
<keyword evidence="5 7" id="KW-0408">Iron</keyword>
<dbReference type="SUPFAM" id="SSF48264">
    <property type="entry name" value="Cytochrome P450"/>
    <property type="match status" value="1"/>
</dbReference>
<keyword evidence="6 7" id="KW-0503">Monooxygenase</keyword>
<comment type="caution">
    <text evidence="8">The sequence shown here is derived from an EMBL/GenBank/DDBJ whole genome shotgun (WGS) entry which is preliminary data.</text>
</comment>
<keyword evidence="3 7" id="KW-0479">Metal-binding</keyword>
<dbReference type="GO" id="GO:0006707">
    <property type="term" value="P:cholesterol catabolic process"/>
    <property type="evidence" value="ECO:0007669"/>
    <property type="project" value="TreeGrafter"/>
</dbReference>
<keyword evidence="4 7" id="KW-0560">Oxidoreductase</keyword>
<gene>
    <name evidence="8" type="ORF">F9B16_01535</name>
</gene>
<dbReference type="PROSITE" id="PS00086">
    <property type="entry name" value="CYTOCHROME_P450"/>
    <property type="match status" value="1"/>
</dbReference>
<dbReference type="InterPro" id="IPR036396">
    <property type="entry name" value="Cyt_P450_sf"/>
</dbReference>
<reference evidence="8 9" key="1">
    <citation type="submission" date="2019-09" db="EMBL/GenBank/DDBJ databases">
        <title>Actinomadura physcomitrii sp. nov., a novel actinomycete isolated from moss [Physcomitrium sphaericum (Ludw) Fuernr].</title>
        <authorList>
            <person name="Liu C."/>
            <person name="Zhuang X."/>
        </authorList>
    </citation>
    <scope>NUCLEOTIDE SEQUENCE [LARGE SCALE GENOMIC DNA]</scope>
    <source>
        <strain evidence="8 9">CYP1-1B</strain>
    </source>
</reference>
<dbReference type="PRINTS" id="PR00385">
    <property type="entry name" value="P450"/>
</dbReference>
<dbReference type="PANTHER" id="PTHR46696:SF4">
    <property type="entry name" value="BIOTIN BIOSYNTHESIS CYTOCHROME P450"/>
    <property type="match status" value="1"/>
</dbReference>
<keyword evidence="9" id="KW-1185">Reference proteome</keyword>
<protein>
    <submittedName>
        <fullName evidence="8">Cytochrome P450</fullName>
    </submittedName>
</protein>
<dbReference type="EMBL" id="WBMR01000002">
    <property type="protein sequence ID" value="KAB2390060.1"/>
    <property type="molecule type" value="Genomic_DNA"/>
</dbReference>
<organism evidence="8 9">
    <name type="scientific">Actinomadura montaniterrae</name>
    <dbReference type="NCBI Taxonomy" id="1803903"/>
    <lineage>
        <taxon>Bacteria</taxon>
        <taxon>Bacillati</taxon>
        <taxon>Actinomycetota</taxon>
        <taxon>Actinomycetes</taxon>
        <taxon>Streptosporangiales</taxon>
        <taxon>Thermomonosporaceae</taxon>
        <taxon>Actinomadura</taxon>
    </lineage>
</organism>
<dbReference type="Gene3D" id="1.10.630.10">
    <property type="entry name" value="Cytochrome P450"/>
    <property type="match status" value="1"/>
</dbReference>
<dbReference type="PANTHER" id="PTHR46696">
    <property type="entry name" value="P450, PUTATIVE (EUROFUNG)-RELATED"/>
    <property type="match status" value="1"/>
</dbReference>